<feature type="compositionally biased region" description="Basic and acidic residues" evidence="15">
    <location>
        <begin position="528"/>
        <end position="544"/>
    </location>
</feature>
<keyword evidence="6 16" id="KW-0472">Membrane</keyword>
<feature type="region of interest" description="Disordered" evidence="15">
    <location>
        <begin position="505"/>
        <end position="556"/>
    </location>
</feature>
<dbReference type="RefSeq" id="XP_067717474.1">
    <property type="nucleotide sequence ID" value="XM_067861373.1"/>
</dbReference>
<dbReference type="InterPro" id="IPR036259">
    <property type="entry name" value="MFS_trans_sf"/>
</dbReference>
<comment type="subcellular location">
    <subcellularLocation>
        <location evidence="1">Cell membrane</location>
        <topology evidence="1">Multi-pass membrane protein</topology>
    </subcellularLocation>
</comment>
<keyword evidence="3" id="KW-0813">Transport</keyword>
<dbReference type="Proteomes" id="UP001497744">
    <property type="component" value="Unassembled WGS sequence"/>
</dbReference>
<feature type="transmembrane region" description="Helical" evidence="16">
    <location>
        <begin position="313"/>
        <end position="333"/>
    </location>
</feature>
<feature type="transmembrane region" description="Helical" evidence="16">
    <location>
        <begin position="273"/>
        <end position="293"/>
    </location>
</feature>
<feature type="transmembrane region" description="Helical" evidence="16">
    <location>
        <begin position="111"/>
        <end position="131"/>
    </location>
</feature>
<gene>
    <name evidence="18" type="ORF">BcabD6B2_48400</name>
</gene>
<comment type="catalytic activity">
    <reaction evidence="11">
        <text>D-glucosamine(out) = D-glucosamine(in)</text>
        <dbReference type="Rhea" id="RHEA:78423"/>
        <dbReference type="ChEBI" id="CHEBI:58723"/>
    </reaction>
    <physiologicalReaction direction="left-to-right" evidence="11">
        <dbReference type="Rhea" id="RHEA:78424"/>
    </physiologicalReaction>
</comment>
<keyword evidence="19" id="KW-1185">Reference proteome</keyword>
<dbReference type="GeneID" id="94196886"/>
<evidence type="ECO:0000256" key="14">
    <source>
        <dbReference type="ARBA" id="ARBA00045752"/>
    </source>
</evidence>
<dbReference type="PANTHER" id="PTHR23503">
    <property type="entry name" value="SOLUTE CARRIER FAMILY 2"/>
    <property type="match status" value="1"/>
</dbReference>
<feature type="region of interest" description="Disordered" evidence="15">
    <location>
        <begin position="575"/>
        <end position="624"/>
    </location>
</feature>
<evidence type="ECO:0000256" key="13">
    <source>
        <dbReference type="ARBA" id="ARBA00044780"/>
    </source>
</evidence>
<dbReference type="InterPro" id="IPR045263">
    <property type="entry name" value="GLUT"/>
</dbReference>
<dbReference type="PROSITE" id="PS50850">
    <property type="entry name" value="MFS"/>
    <property type="match status" value="1"/>
</dbReference>
<dbReference type="GO" id="GO:0015149">
    <property type="term" value="F:hexose transmembrane transporter activity"/>
    <property type="evidence" value="ECO:0007669"/>
    <property type="project" value="TreeGrafter"/>
</dbReference>
<evidence type="ECO:0000256" key="5">
    <source>
        <dbReference type="ARBA" id="ARBA00022989"/>
    </source>
</evidence>
<evidence type="ECO:0000256" key="4">
    <source>
        <dbReference type="ARBA" id="ARBA00022692"/>
    </source>
</evidence>
<evidence type="ECO:0000256" key="8">
    <source>
        <dbReference type="ARBA" id="ARBA00044648"/>
    </source>
</evidence>
<proteinExistence type="predicted"/>
<comment type="function">
    <text evidence="14">Sodium-independent facilitative hexose transporter. Can transport D-glucose and D-fructose. Can transport D-mannose, D-galactose, D-xylose and D-glucosamine.</text>
</comment>
<evidence type="ECO:0000256" key="2">
    <source>
        <dbReference type="ARBA" id="ARBA00011738"/>
    </source>
</evidence>
<evidence type="ECO:0000313" key="19">
    <source>
        <dbReference type="Proteomes" id="UP001497744"/>
    </source>
</evidence>
<accession>A0AAV4M0J0</accession>
<feature type="transmembrane region" description="Helical" evidence="16">
    <location>
        <begin position="85"/>
        <end position="105"/>
    </location>
</feature>
<feature type="transmembrane region" description="Helical" evidence="16">
    <location>
        <begin position="370"/>
        <end position="394"/>
    </location>
</feature>
<comment type="catalytic activity">
    <reaction evidence="7">
        <text>D-galactose(in) = D-galactose(out)</text>
        <dbReference type="Rhea" id="RHEA:34915"/>
        <dbReference type="ChEBI" id="CHEBI:4139"/>
    </reaction>
    <physiologicalReaction direction="right-to-left" evidence="7">
        <dbReference type="Rhea" id="RHEA:34917"/>
    </physiologicalReaction>
</comment>
<dbReference type="PRINTS" id="PR00171">
    <property type="entry name" value="SUGRTRNSPORT"/>
</dbReference>
<feature type="compositionally biased region" description="Basic and acidic residues" evidence="15">
    <location>
        <begin position="505"/>
        <end position="514"/>
    </location>
</feature>
<evidence type="ECO:0000313" key="18">
    <source>
        <dbReference type="EMBL" id="GIX65405.1"/>
    </source>
</evidence>
<evidence type="ECO:0000256" key="1">
    <source>
        <dbReference type="ARBA" id="ARBA00004651"/>
    </source>
</evidence>
<comment type="catalytic activity">
    <reaction evidence="12">
        <text>D-fructose(out) = D-fructose(in)</text>
        <dbReference type="Rhea" id="RHEA:60372"/>
        <dbReference type="ChEBI" id="CHEBI:37721"/>
    </reaction>
    <physiologicalReaction direction="left-to-right" evidence="12">
        <dbReference type="Rhea" id="RHEA:60373"/>
    </physiologicalReaction>
</comment>
<keyword evidence="5 16" id="KW-1133">Transmembrane helix</keyword>
<sequence>MRSYFAFSLALGAIVAFNFGLNTVSFSASKEFAIVDFEWCKGETLLYECTTATTYGSVIAAATFLGGAIGSLAIGFLGKYGRRKAMIVIHGLNILGSVLSAASQWFSMFLIGRLIAGVSVGMSGIVAMFLTEICPSDKRGIYGTVYPMFITIGQLLMNAWQLLHGRVLGADGSTAAVEITNTDRFIWRMAQAWPIVFSLIALLIIFTVVKDDTPYVLVQEGRDEDAKRVITLLHGEENVETVMGEVKSDVEALKSASSTLGIFAALKVPKYRYAIIIVCGLSIMQQLSGINVFVANASKLFVSIMGRTFTANLMGLAGMLCLFAGMISLLFVIQKFGRKTLLLFGIGLSSLFMVPAVIVKMSSTADWAKYFMVVGCMGFMVGFAIGFGGIMWLYFAEALGAEYKDAAFGVATALNWLFAAIVVMTSDFLLNWNENATYAIYTAFGVVPLGDHVGIVHAGQGHHRGHSDEDADLQRGLGRVCTASPRNTARPTRVVGEVLNQRAEVREEADRGDGGEGGQAVVAGAHVRASEDVADDGRREERRQPDHRHQRKALPLGRLDEGAVVLVVPEVAVHHPLEQVPGEQEAEEHGDEVRDEAQRRADQNAIYGICTREVGEPTQGSVDM</sequence>
<evidence type="ECO:0000256" key="11">
    <source>
        <dbReference type="ARBA" id="ARBA00044668"/>
    </source>
</evidence>
<comment type="catalytic activity">
    <reaction evidence="9">
        <text>D-xylose(out) = D-xylose(in)</text>
        <dbReference type="Rhea" id="RHEA:78427"/>
        <dbReference type="ChEBI" id="CHEBI:53455"/>
    </reaction>
    <physiologicalReaction direction="left-to-right" evidence="9">
        <dbReference type="Rhea" id="RHEA:78428"/>
    </physiologicalReaction>
</comment>
<dbReference type="InterPro" id="IPR003663">
    <property type="entry name" value="Sugar/inositol_transpt"/>
</dbReference>
<keyword evidence="4 16" id="KW-0812">Transmembrane</keyword>
<evidence type="ECO:0000256" key="9">
    <source>
        <dbReference type="ARBA" id="ARBA00044656"/>
    </source>
</evidence>
<comment type="catalytic activity">
    <reaction evidence="8">
        <text>D-glucose(out) = D-glucose(in)</text>
        <dbReference type="Rhea" id="RHEA:60376"/>
        <dbReference type="ChEBI" id="CHEBI:4167"/>
    </reaction>
    <physiologicalReaction direction="left-to-right" evidence="8">
        <dbReference type="Rhea" id="RHEA:60377"/>
    </physiologicalReaction>
</comment>
<evidence type="ECO:0000256" key="15">
    <source>
        <dbReference type="SAM" id="MobiDB-lite"/>
    </source>
</evidence>
<feature type="transmembrane region" description="Helical" evidence="16">
    <location>
        <begin position="340"/>
        <end position="358"/>
    </location>
</feature>
<feature type="transmembrane region" description="Helical" evidence="16">
    <location>
        <begin position="406"/>
        <end position="426"/>
    </location>
</feature>
<comment type="catalytic activity">
    <reaction evidence="10">
        <text>D-mannose(out) = D-mannose(in)</text>
        <dbReference type="Rhea" id="RHEA:78391"/>
        <dbReference type="ChEBI" id="CHEBI:4208"/>
    </reaction>
    <physiologicalReaction direction="left-to-right" evidence="10">
        <dbReference type="Rhea" id="RHEA:78392"/>
    </physiologicalReaction>
</comment>
<feature type="transmembrane region" description="Helical" evidence="16">
    <location>
        <begin position="143"/>
        <end position="163"/>
    </location>
</feature>
<evidence type="ECO:0000256" key="6">
    <source>
        <dbReference type="ARBA" id="ARBA00023136"/>
    </source>
</evidence>
<protein>
    <recommendedName>
        <fullName evidence="13">Hexose transporter 1</fullName>
    </recommendedName>
</protein>
<dbReference type="InterPro" id="IPR005828">
    <property type="entry name" value="MFS_sugar_transport-like"/>
</dbReference>
<reference evidence="18 19" key="1">
    <citation type="submission" date="2021-06" db="EMBL/GenBank/DDBJ databases">
        <title>Genome sequence of Babesia caballi.</title>
        <authorList>
            <person name="Yamagishi J."/>
            <person name="Kidaka T."/>
            <person name="Ochi A."/>
        </authorList>
    </citation>
    <scope>NUCLEOTIDE SEQUENCE [LARGE SCALE GENOMIC DNA]</scope>
    <source>
        <strain evidence="18">USDA-D6B2</strain>
    </source>
</reference>
<comment type="caution">
    <text evidence="18">The sequence shown here is derived from an EMBL/GenBank/DDBJ whole genome shotgun (WGS) entry which is preliminary data.</text>
</comment>
<dbReference type="GO" id="GO:0005886">
    <property type="term" value="C:plasma membrane"/>
    <property type="evidence" value="ECO:0007669"/>
    <property type="project" value="UniProtKB-SubCell"/>
</dbReference>
<feature type="transmembrane region" description="Helical" evidence="16">
    <location>
        <begin position="191"/>
        <end position="209"/>
    </location>
</feature>
<feature type="compositionally biased region" description="Basic and acidic residues" evidence="15">
    <location>
        <begin position="591"/>
        <end position="602"/>
    </location>
</feature>
<dbReference type="Pfam" id="PF00083">
    <property type="entry name" value="Sugar_tr"/>
    <property type="match status" value="1"/>
</dbReference>
<dbReference type="AlphaFoldDB" id="A0AAV4M0J0"/>
<evidence type="ECO:0000256" key="16">
    <source>
        <dbReference type="SAM" id="Phobius"/>
    </source>
</evidence>
<dbReference type="PANTHER" id="PTHR23503:SF8">
    <property type="entry name" value="FACILITATED GLUCOSE TRANSPORTER PROTEIN 1"/>
    <property type="match status" value="1"/>
</dbReference>
<evidence type="ECO:0000259" key="17">
    <source>
        <dbReference type="PROSITE" id="PS50850"/>
    </source>
</evidence>
<dbReference type="EMBL" id="BPLF01000004">
    <property type="protein sequence ID" value="GIX65405.1"/>
    <property type="molecule type" value="Genomic_DNA"/>
</dbReference>
<evidence type="ECO:0000256" key="12">
    <source>
        <dbReference type="ARBA" id="ARBA00044710"/>
    </source>
</evidence>
<feature type="domain" description="Major facilitator superfamily (MFS) profile" evidence="17">
    <location>
        <begin position="1"/>
        <end position="460"/>
    </location>
</feature>
<organism evidence="18 19">
    <name type="scientific">Babesia caballi</name>
    <dbReference type="NCBI Taxonomy" id="5871"/>
    <lineage>
        <taxon>Eukaryota</taxon>
        <taxon>Sar</taxon>
        <taxon>Alveolata</taxon>
        <taxon>Apicomplexa</taxon>
        <taxon>Aconoidasida</taxon>
        <taxon>Piroplasmida</taxon>
        <taxon>Babesiidae</taxon>
        <taxon>Babesia</taxon>
    </lineage>
</organism>
<feature type="transmembrane region" description="Helical" evidence="16">
    <location>
        <begin position="53"/>
        <end position="78"/>
    </location>
</feature>
<dbReference type="InterPro" id="IPR020846">
    <property type="entry name" value="MFS_dom"/>
</dbReference>
<comment type="subunit">
    <text evidence="2">Homodimer.</text>
</comment>
<dbReference type="Gene3D" id="1.20.1250.20">
    <property type="entry name" value="MFS general substrate transporter like domains"/>
    <property type="match status" value="1"/>
</dbReference>
<evidence type="ECO:0000256" key="7">
    <source>
        <dbReference type="ARBA" id="ARBA00044637"/>
    </source>
</evidence>
<dbReference type="SUPFAM" id="SSF103473">
    <property type="entry name" value="MFS general substrate transporter"/>
    <property type="match status" value="1"/>
</dbReference>
<name>A0AAV4M0J0_BABCB</name>
<evidence type="ECO:0000256" key="3">
    <source>
        <dbReference type="ARBA" id="ARBA00022448"/>
    </source>
</evidence>
<evidence type="ECO:0000256" key="10">
    <source>
        <dbReference type="ARBA" id="ARBA00044662"/>
    </source>
</evidence>